<comment type="caution">
    <text evidence="7">The sequence shown here is derived from an EMBL/GenBank/DDBJ whole genome shotgun (WGS) entry which is preliminary data.</text>
</comment>
<evidence type="ECO:0000313" key="7">
    <source>
        <dbReference type="EMBL" id="KAL3646969.1"/>
    </source>
</evidence>
<dbReference type="GO" id="GO:0004674">
    <property type="term" value="F:protein serine/threonine kinase activity"/>
    <property type="evidence" value="ECO:0007669"/>
    <property type="project" value="UniProtKB-KW"/>
</dbReference>
<dbReference type="FunFam" id="3.30.200.20:FF:000063">
    <property type="entry name" value="Non-specific serine/threonine protein kinase"/>
    <property type="match status" value="1"/>
</dbReference>
<reference evidence="8" key="1">
    <citation type="journal article" date="2024" name="IScience">
        <title>Strigolactones Initiate the Formation of Haustorium-like Structures in Castilleja.</title>
        <authorList>
            <person name="Buerger M."/>
            <person name="Peterson D."/>
            <person name="Chory J."/>
        </authorList>
    </citation>
    <scope>NUCLEOTIDE SEQUENCE [LARGE SCALE GENOMIC DNA]</scope>
</reference>
<accession>A0ABD3E1H2</accession>
<gene>
    <name evidence="7" type="ORF">CASFOL_009141</name>
</gene>
<evidence type="ECO:0000313" key="8">
    <source>
        <dbReference type="Proteomes" id="UP001632038"/>
    </source>
</evidence>
<keyword evidence="2" id="KW-0808">Transferase</keyword>
<dbReference type="AlphaFoldDB" id="A0ABD3E1H2"/>
<keyword evidence="5" id="KW-0067">ATP-binding</keyword>
<dbReference type="InterPro" id="IPR000961">
    <property type="entry name" value="AGC-kinase_C"/>
</dbReference>
<sequence>MRRVGKIPKPLPHRRFPSARRDNYRNYPVKAHPWFEGVEWNKLYKTKAAFIPEVNDELDTQNFEIFDELTIKSSQLQNPGPGERCFHLRT</sequence>
<dbReference type="Proteomes" id="UP001632038">
    <property type="component" value="Unassembled WGS sequence"/>
</dbReference>
<evidence type="ECO:0000256" key="5">
    <source>
        <dbReference type="ARBA" id="ARBA00022840"/>
    </source>
</evidence>
<name>A0ABD3E1H2_9LAMI</name>
<dbReference type="EMBL" id="JAVIJP010000010">
    <property type="protein sequence ID" value="KAL3646969.1"/>
    <property type="molecule type" value="Genomic_DNA"/>
</dbReference>
<keyword evidence="8" id="KW-1185">Reference proteome</keyword>
<feature type="domain" description="AGC-kinase C-terminal" evidence="6">
    <location>
        <begin position="36"/>
        <end position="90"/>
    </location>
</feature>
<dbReference type="PROSITE" id="PS51285">
    <property type="entry name" value="AGC_KINASE_CTER"/>
    <property type="match status" value="1"/>
</dbReference>
<dbReference type="GO" id="GO:0005524">
    <property type="term" value="F:ATP binding"/>
    <property type="evidence" value="ECO:0007669"/>
    <property type="project" value="UniProtKB-KW"/>
</dbReference>
<dbReference type="Gene3D" id="3.30.200.20">
    <property type="entry name" value="Phosphorylase Kinase, domain 1"/>
    <property type="match status" value="1"/>
</dbReference>
<proteinExistence type="predicted"/>
<dbReference type="Gene3D" id="1.10.510.10">
    <property type="entry name" value="Transferase(Phosphotransferase) domain 1"/>
    <property type="match status" value="1"/>
</dbReference>
<keyword evidence="3" id="KW-0547">Nucleotide-binding</keyword>
<evidence type="ECO:0000256" key="2">
    <source>
        <dbReference type="ARBA" id="ARBA00022679"/>
    </source>
</evidence>
<protein>
    <recommendedName>
        <fullName evidence="6">AGC-kinase C-terminal domain-containing protein</fullName>
    </recommendedName>
</protein>
<evidence type="ECO:0000259" key="6">
    <source>
        <dbReference type="PROSITE" id="PS51285"/>
    </source>
</evidence>
<organism evidence="7 8">
    <name type="scientific">Castilleja foliolosa</name>
    <dbReference type="NCBI Taxonomy" id="1961234"/>
    <lineage>
        <taxon>Eukaryota</taxon>
        <taxon>Viridiplantae</taxon>
        <taxon>Streptophyta</taxon>
        <taxon>Embryophyta</taxon>
        <taxon>Tracheophyta</taxon>
        <taxon>Spermatophyta</taxon>
        <taxon>Magnoliopsida</taxon>
        <taxon>eudicotyledons</taxon>
        <taxon>Gunneridae</taxon>
        <taxon>Pentapetalae</taxon>
        <taxon>asterids</taxon>
        <taxon>lamiids</taxon>
        <taxon>Lamiales</taxon>
        <taxon>Orobanchaceae</taxon>
        <taxon>Pedicularideae</taxon>
        <taxon>Castillejinae</taxon>
        <taxon>Castilleja</taxon>
    </lineage>
</organism>
<keyword evidence="4" id="KW-0418">Kinase</keyword>
<evidence type="ECO:0000256" key="4">
    <source>
        <dbReference type="ARBA" id="ARBA00022777"/>
    </source>
</evidence>
<evidence type="ECO:0000256" key="1">
    <source>
        <dbReference type="ARBA" id="ARBA00022527"/>
    </source>
</evidence>
<keyword evidence="1" id="KW-0723">Serine/threonine-protein kinase</keyword>
<evidence type="ECO:0000256" key="3">
    <source>
        <dbReference type="ARBA" id="ARBA00022741"/>
    </source>
</evidence>